<gene>
    <name evidence="1" type="ORF">MBAV_005904</name>
</gene>
<protein>
    <submittedName>
        <fullName evidence="1">Uncharacterized protein</fullName>
    </submittedName>
</protein>
<name>A0A0F3GJA5_9BACT</name>
<evidence type="ECO:0000313" key="2">
    <source>
        <dbReference type="Proteomes" id="UP000033423"/>
    </source>
</evidence>
<dbReference type="Proteomes" id="UP000033423">
    <property type="component" value="Unassembled WGS sequence"/>
</dbReference>
<sequence>MTLQTQTHTIAKYCRYYKIILPEMSSFSRAIVKIKKHSRFVIVHPPKKKERKGLWLLVALWVRHDFAAAGGC</sequence>
<comment type="caution">
    <text evidence="1">The sequence shown here is derived from an EMBL/GenBank/DDBJ whole genome shotgun (WGS) entry which is preliminary data.</text>
</comment>
<organism evidence="1 2">
    <name type="scientific">Candidatus Magnetobacterium bavaricum</name>
    <dbReference type="NCBI Taxonomy" id="29290"/>
    <lineage>
        <taxon>Bacteria</taxon>
        <taxon>Pseudomonadati</taxon>
        <taxon>Nitrospirota</taxon>
        <taxon>Thermodesulfovibrionia</taxon>
        <taxon>Thermodesulfovibrionales</taxon>
        <taxon>Candidatus Magnetobacteriaceae</taxon>
        <taxon>Candidatus Magnetobacterium</taxon>
    </lineage>
</organism>
<evidence type="ECO:0000313" key="1">
    <source>
        <dbReference type="EMBL" id="KJU81902.1"/>
    </source>
</evidence>
<keyword evidence="2" id="KW-1185">Reference proteome</keyword>
<dbReference type="EMBL" id="LACI01002508">
    <property type="protein sequence ID" value="KJU81902.1"/>
    <property type="molecule type" value="Genomic_DNA"/>
</dbReference>
<reference evidence="1 2" key="1">
    <citation type="submission" date="2015-02" db="EMBL/GenBank/DDBJ databases">
        <title>Single-cell genomics of uncultivated deep-branching MTB reveals a conserved set of magnetosome genes.</title>
        <authorList>
            <person name="Kolinko S."/>
            <person name="Richter M."/>
            <person name="Glockner F.O."/>
            <person name="Brachmann A."/>
            <person name="Schuler D."/>
        </authorList>
    </citation>
    <scope>NUCLEOTIDE SEQUENCE [LARGE SCALE GENOMIC DNA]</scope>
    <source>
        <strain evidence="1">TM-1</strain>
    </source>
</reference>
<accession>A0A0F3GJA5</accession>
<dbReference type="AlphaFoldDB" id="A0A0F3GJA5"/>
<proteinExistence type="predicted"/>